<feature type="region of interest" description="Disordered" evidence="1">
    <location>
        <begin position="373"/>
        <end position="400"/>
    </location>
</feature>
<feature type="transmembrane region" description="Helical" evidence="2">
    <location>
        <begin position="137"/>
        <end position="155"/>
    </location>
</feature>
<feature type="transmembrane region" description="Helical" evidence="2">
    <location>
        <begin position="409"/>
        <end position="428"/>
    </location>
</feature>
<dbReference type="Proteomes" id="UP001183629">
    <property type="component" value="Unassembled WGS sequence"/>
</dbReference>
<comment type="caution">
    <text evidence="4">The sequence shown here is derived from an EMBL/GenBank/DDBJ whole genome shotgun (WGS) entry which is preliminary data.</text>
</comment>
<feature type="domain" description="Glycosyltransferase RgtA/B/C/D-like" evidence="3">
    <location>
        <begin position="65"/>
        <end position="202"/>
    </location>
</feature>
<keyword evidence="2" id="KW-1133">Transmembrane helix</keyword>
<feature type="transmembrane region" description="Helical" evidence="2">
    <location>
        <begin position="111"/>
        <end position="130"/>
    </location>
</feature>
<feature type="transmembrane region" description="Helical" evidence="2">
    <location>
        <begin position="86"/>
        <end position="105"/>
    </location>
</feature>
<dbReference type="AlphaFoldDB" id="A0AAE3ZXG6"/>
<feature type="transmembrane region" description="Helical" evidence="2">
    <location>
        <begin position="279"/>
        <end position="301"/>
    </location>
</feature>
<organism evidence="4 5">
    <name type="scientific">Catenuloplanes niger</name>
    <dbReference type="NCBI Taxonomy" id="587534"/>
    <lineage>
        <taxon>Bacteria</taxon>
        <taxon>Bacillati</taxon>
        <taxon>Actinomycetota</taxon>
        <taxon>Actinomycetes</taxon>
        <taxon>Micromonosporales</taxon>
        <taxon>Micromonosporaceae</taxon>
        <taxon>Catenuloplanes</taxon>
    </lineage>
</organism>
<evidence type="ECO:0000256" key="1">
    <source>
        <dbReference type="SAM" id="MobiDB-lite"/>
    </source>
</evidence>
<reference evidence="4 5" key="1">
    <citation type="submission" date="2023-07" db="EMBL/GenBank/DDBJ databases">
        <title>Sequencing the genomes of 1000 actinobacteria strains.</title>
        <authorList>
            <person name="Klenk H.-P."/>
        </authorList>
    </citation>
    <scope>NUCLEOTIDE SEQUENCE [LARGE SCALE GENOMIC DNA]</scope>
    <source>
        <strain evidence="4 5">DSM 44711</strain>
    </source>
</reference>
<accession>A0AAE3ZXG6</accession>
<dbReference type="RefSeq" id="WP_310422669.1">
    <property type="nucleotide sequence ID" value="NZ_JAVDYC010000001.1"/>
</dbReference>
<feature type="transmembrane region" description="Helical" evidence="2">
    <location>
        <begin position="12"/>
        <end position="30"/>
    </location>
</feature>
<feature type="transmembrane region" description="Helical" evidence="2">
    <location>
        <begin position="214"/>
        <end position="234"/>
    </location>
</feature>
<sequence>MTPARRLLRPADIALVAVLAGVVLRLWHYAQDASLWLDEAMIAINVRESGFGELTGELMYNQSAPLAWLWLVRIARVLFGDGERALRLVPLLLGIAGLIVAWLVARRWLGPAGAVTLVGLYAISPALIRYSAELKQYSADATLVLMMAGVALWALERSAAVPSRRWLPIALFWLAALVSSWLSMSAILAAPGFALVLVVAIWRRDGFAAAFRAAAWGFGWLASFGVHWVAGLAATTGEPHLKPFWTERGALPPEHPSAGQLLEWAAARPEALAIEPLHVPAGVVSVLFYLALLAGLGLALWRRPAAGWLLAAPLVSALIYGAVRAVPMGSRLALWLAPIMLTLVAIAADAAVRAAVSPFPRAAAWWRPAVPTGTGPGERAAGDDAGAAHPPAGAPAAGTAAPGARRVPAAVGAVAVLLLVTMTGLVAAPQIAHAGRPVTETLTTDDRGGVEWISQRKRDGDLVLVTISSAPSIVWYAKPRLLRPGHYVRASGAADCDPAKLDAAVAGYQRLLVYQGIRTEPRTPAALLAQIDRLGTVTEEIDLGESHAWVVTLRPTPGPPDPANCMTLVTLY</sequence>
<dbReference type="InterPro" id="IPR038731">
    <property type="entry name" value="RgtA/B/C-like"/>
</dbReference>
<proteinExistence type="predicted"/>
<feature type="transmembrane region" description="Helical" evidence="2">
    <location>
        <begin position="170"/>
        <end position="202"/>
    </location>
</feature>
<feature type="transmembrane region" description="Helical" evidence="2">
    <location>
        <begin position="59"/>
        <end position="79"/>
    </location>
</feature>
<evidence type="ECO:0000259" key="3">
    <source>
        <dbReference type="Pfam" id="PF13231"/>
    </source>
</evidence>
<keyword evidence="2" id="KW-0472">Membrane</keyword>
<keyword evidence="5" id="KW-1185">Reference proteome</keyword>
<feature type="transmembrane region" description="Helical" evidence="2">
    <location>
        <begin position="332"/>
        <end position="352"/>
    </location>
</feature>
<evidence type="ECO:0000313" key="4">
    <source>
        <dbReference type="EMBL" id="MDR7326631.1"/>
    </source>
</evidence>
<dbReference type="EMBL" id="JAVDYC010000001">
    <property type="protein sequence ID" value="MDR7326631.1"/>
    <property type="molecule type" value="Genomic_DNA"/>
</dbReference>
<keyword evidence="2" id="KW-0812">Transmembrane</keyword>
<feature type="compositionally biased region" description="Low complexity" evidence="1">
    <location>
        <begin position="377"/>
        <end position="400"/>
    </location>
</feature>
<dbReference type="Pfam" id="PF13231">
    <property type="entry name" value="PMT_2"/>
    <property type="match status" value="1"/>
</dbReference>
<protein>
    <recommendedName>
        <fullName evidence="3">Glycosyltransferase RgtA/B/C/D-like domain-containing protein</fullName>
    </recommendedName>
</protein>
<evidence type="ECO:0000313" key="5">
    <source>
        <dbReference type="Proteomes" id="UP001183629"/>
    </source>
</evidence>
<evidence type="ECO:0000256" key="2">
    <source>
        <dbReference type="SAM" id="Phobius"/>
    </source>
</evidence>
<feature type="transmembrane region" description="Helical" evidence="2">
    <location>
        <begin position="308"/>
        <end position="326"/>
    </location>
</feature>
<gene>
    <name evidence="4" type="ORF">J2S44_006881</name>
</gene>
<name>A0AAE3ZXG6_9ACTN</name>